<dbReference type="EMBL" id="BAABHB010000002">
    <property type="protein sequence ID" value="GAA4399071.1"/>
    <property type="molecule type" value="Genomic_DNA"/>
</dbReference>
<evidence type="ECO:0000259" key="9">
    <source>
        <dbReference type="PROSITE" id="PS51755"/>
    </source>
</evidence>
<keyword evidence="3" id="KW-0805">Transcription regulation</keyword>
<dbReference type="InterPro" id="IPR011006">
    <property type="entry name" value="CheY-like_superfamily"/>
</dbReference>
<dbReference type="PANTHER" id="PTHR48111:SF22">
    <property type="entry name" value="REGULATOR OF RPOS"/>
    <property type="match status" value="1"/>
</dbReference>
<evidence type="ECO:0000313" key="10">
    <source>
        <dbReference type="EMBL" id="GAA4399071.1"/>
    </source>
</evidence>
<accession>A0ABP8K196</accession>
<dbReference type="PANTHER" id="PTHR48111">
    <property type="entry name" value="REGULATOR OF RPOS"/>
    <property type="match status" value="1"/>
</dbReference>
<dbReference type="SMART" id="SM00862">
    <property type="entry name" value="Trans_reg_C"/>
    <property type="match status" value="1"/>
</dbReference>
<dbReference type="Pfam" id="PF00072">
    <property type="entry name" value="Response_reg"/>
    <property type="match status" value="1"/>
</dbReference>
<feature type="domain" description="Response regulatory" evidence="8">
    <location>
        <begin position="8"/>
        <end position="122"/>
    </location>
</feature>
<dbReference type="Proteomes" id="UP001500936">
    <property type="component" value="Unassembled WGS sequence"/>
</dbReference>
<keyword evidence="11" id="KW-1185">Reference proteome</keyword>
<evidence type="ECO:0000313" key="11">
    <source>
        <dbReference type="Proteomes" id="UP001500936"/>
    </source>
</evidence>
<keyword evidence="2" id="KW-0902">Two-component regulatory system</keyword>
<reference evidence="11" key="1">
    <citation type="journal article" date="2019" name="Int. J. Syst. Evol. Microbiol.">
        <title>The Global Catalogue of Microorganisms (GCM) 10K type strain sequencing project: providing services to taxonomists for standard genome sequencing and annotation.</title>
        <authorList>
            <consortium name="The Broad Institute Genomics Platform"/>
            <consortium name="The Broad Institute Genome Sequencing Center for Infectious Disease"/>
            <person name="Wu L."/>
            <person name="Ma J."/>
        </authorList>
    </citation>
    <scope>NUCLEOTIDE SEQUENCE [LARGE SCALE GENOMIC DNA]</scope>
    <source>
        <strain evidence="11">JCM 17925</strain>
    </source>
</reference>
<comment type="caution">
    <text evidence="10">The sequence shown here is derived from an EMBL/GenBank/DDBJ whole genome shotgun (WGS) entry which is preliminary data.</text>
</comment>
<evidence type="ECO:0000259" key="8">
    <source>
        <dbReference type="PROSITE" id="PS50110"/>
    </source>
</evidence>
<dbReference type="PROSITE" id="PS51755">
    <property type="entry name" value="OMPR_PHOB"/>
    <property type="match status" value="1"/>
</dbReference>
<dbReference type="SUPFAM" id="SSF52172">
    <property type="entry name" value="CheY-like"/>
    <property type="match status" value="1"/>
</dbReference>
<dbReference type="InterPro" id="IPR001867">
    <property type="entry name" value="OmpR/PhoB-type_DNA-bd"/>
</dbReference>
<feature type="DNA-binding region" description="OmpR/PhoB-type" evidence="7">
    <location>
        <begin position="132"/>
        <end position="229"/>
    </location>
</feature>
<evidence type="ECO:0000256" key="1">
    <source>
        <dbReference type="ARBA" id="ARBA00022553"/>
    </source>
</evidence>
<dbReference type="Pfam" id="PF00486">
    <property type="entry name" value="Trans_reg_C"/>
    <property type="match status" value="1"/>
</dbReference>
<dbReference type="InterPro" id="IPR001789">
    <property type="entry name" value="Sig_transdc_resp-reg_receiver"/>
</dbReference>
<feature type="domain" description="OmpR/PhoB-type" evidence="9">
    <location>
        <begin position="132"/>
        <end position="229"/>
    </location>
</feature>
<evidence type="ECO:0000256" key="5">
    <source>
        <dbReference type="ARBA" id="ARBA00023163"/>
    </source>
</evidence>
<dbReference type="Gene3D" id="3.40.50.2300">
    <property type="match status" value="1"/>
</dbReference>
<proteinExistence type="predicted"/>
<evidence type="ECO:0000256" key="6">
    <source>
        <dbReference type="PROSITE-ProRule" id="PRU00169"/>
    </source>
</evidence>
<dbReference type="Gene3D" id="6.10.250.690">
    <property type="match status" value="1"/>
</dbReference>
<dbReference type="RefSeq" id="WP_345264645.1">
    <property type="nucleotide sequence ID" value="NZ_BAABHB010000002.1"/>
</dbReference>
<feature type="modified residue" description="4-aspartylphosphate" evidence="6">
    <location>
        <position position="57"/>
    </location>
</feature>
<sequence length="230" mass="25823">MSVQSTATILVVEDEAKVAAVLQRGLETQSYQALVAPDGATARRLLGETHIDLVILDLNLPDISGLEVSQSIRLLKPQLPILMLTALDTTADKLAGFEAGADDYLVKPFDFLELLARVRVLLRRSAELSEKRTILRVADLELDLDEKVARRAGQEIDLTAREYLLLEYLMRNRGRVLSRLDIAENVWDINFDTGTNVIDVYINYLRKKIDVHAPKLIHTIVGMGYTLKEK</sequence>
<evidence type="ECO:0000256" key="4">
    <source>
        <dbReference type="ARBA" id="ARBA00023125"/>
    </source>
</evidence>
<dbReference type="PROSITE" id="PS50110">
    <property type="entry name" value="RESPONSE_REGULATORY"/>
    <property type="match status" value="1"/>
</dbReference>
<dbReference type="CDD" id="cd00383">
    <property type="entry name" value="trans_reg_C"/>
    <property type="match status" value="1"/>
</dbReference>
<evidence type="ECO:0000256" key="3">
    <source>
        <dbReference type="ARBA" id="ARBA00023015"/>
    </source>
</evidence>
<evidence type="ECO:0000256" key="2">
    <source>
        <dbReference type="ARBA" id="ARBA00023012"/>
    </source>
</evidence>
<keyword evidence="5" id="KW-0804">Transcription</keyword>
<evidence type="ECO:0000256" key="7">
    <source>
        <dbReference type="PROSITE-ProRule" id="PRU01091"/>
    </source>
</evidence>
<keyword evidence="1 6" id="KW-0597">Phosphoprotein</keyword>
<name>A0ABP8K196_9BACT</name>
<dbReference type="SMART" id="SM00448">
    <property type="entry name" value="REC"/>
    <property type="match status" value="1"/>
</dbReference>
<gene>
    <name evidence="10" type="ORF">GCM10023187_10400</name>
</gene>
<dbReference type="Gene3D" id="1.10.10.10">
    <property type="entry name" value="Winged helix-like DNA-binding domain superfamily/Winged helix DNA-binding domain"/>
    <property type="match status" value="1"/>
</dbReference>
<organism evidence="10 11">
    <name type="scientific">Nibrella viscosa</name>
    <dbReference type="NCBI Taxonomy" id="1084524"/>
    <lineage>
        <taxon>Bacteria</taxon>
        <taxon>Pseudomonadati</taxon>
        <taxon>Bacteroidota</taxon>
        <taxon>Cytophagia</taxon>
        <taxon>Cytophagales</taxon>
        <taxon>Spirosomataceae</taxon>
        <taxon>Nibrella</taxon>
    </lineage>
</organism>
<protein>
    <submittedName>
        <fullName evidence="10">Response regulator transcription factor</fullName>
    </submittedName>
</protein>
<dbReference type="InterPro" id="IPR036388">
    <property type="entry name" value="WH-like_DNA-bd_sf"/>
</dbReference>
<keyword evidence="4 7" id="KW-0238">DNA-binding</keyword>
<dbReference type="InterPro" id="IPR039420">
    <property type="entry name" value="WalR-like"/>
</dbReference>